<proteinExistence type="predicted"/>
<dbReference type="Proteomes" id="UP001055879">
    <property type="component" value="Linkage Group LG18"/>
</dbReference>
<sequence length="69" mass="7593">MGMRLFCNWGKRGKVSFSGEDHIGENYSLFVALISEFGHVGGSSSILIASNLFDGVLLLTYILWFSAMT</sequence>
<keyword evidence="2" id="KW-1185">Reference proteome</keyword>
<reference evidence="1 2" key="2">
    <citation type="journal article" date="2022" name="Mol. Ecol. Resour.">
        <title>The genomes of chicory, endive, great burdock and yacon provide insights into Asteraceae paleo-polyploidization history and plant inulin production.</title>
        <authorList>
            <person name="Fan W."/>
            <person name="Wang S."/>
            <person name="Wang H."/>
            <person name="Wang A."/>
            <person name="Jiang F."/>
            <person name="Liu H."/>
            <person name="Zhao H."/>
            <person name="Xu D."/>
            <person name="Zhang Y."/>
        </authorList>
    </citation>
    <scope>NUCLEOTIDE SEQUENCE [LARGE SCALE GENOMIC DNA]</scope>
    <source>
        <strain evidence="2">cv. Niubang</strain>
    </source>
</reference>
<organism evidence="1 2">
    <name type="scientific">Arctium lappa</name>
    <name type="common">Greater burdock</name>
    <name type="synonym">Lappa major</name>
    <dbReference type="NCBI Taxonomy" id="4217"/>
    <lineage>
        <taxon>Eukaryota</taxon>
        <taxon>Viridiplantae</taxon>
        <taxon>Streptophyta</taxon>
        <taxon>Embryophyta</taxon>
        <taxon>Tracheophyta</taxon>
        <taxon>Spermatophyta</taxon>
        <taxon>Magnoliopsida</taxon>
        <taxon>eudicotyledons</taxon>
        <taxon>Gunneridae</taxon>
        <taxon>Pentapetalae</taxon>
        <taxon>asterids</taxon>
        <taxon>campanulids</taxon>
        <taxon>Asterales</taxon>
        <taxon>Asteraceae</taxon>
        <taxon>Carduoideae</taxon>
        <taxon>Cardueae</taxon>
        <taxon>Arctiinae</taxon>
        <taxon>Arctium</taxon>
    </lineage>
</organism>
<accession>A0ACB8XGH0</accession>
<dbReference type="EMBL" id="CM042064">
    <property type="protein sequence ID" value="KAI3666077.1"/>
    <property type="molecule type" value="Genomic_DNA"/>
</dbReference>
<protein>
    <submittedName>
        <fullName evidence="1">Uncharacterized protein</fullName>
    </submittedName>
</protein>
<gene>
    <name evidence="1" type="ORF">L6452_44715</name>
</gene>
<evidence type="ECO:0000313" key="1">
    <source>
        <dbReference type="EMBL" id="KAI3666077.1"/>
    </source>
</evidence>
<name>A0ACB8XGH0_ARCLA</name>
<comment type="caution">
    <text evidence="1">The sequence shown here is derived from an EMBL/GenBank/DDBJ whole genome shotgun (WGS) entry which is preliminary data.</text>
</comment>
<reference evidence="2" key="1">
    <citation type="journal article" date="2022" name="Mol. Ecol. Resour.">
        <title>The genomes of chicory, endive, great burdock and yacon provide insights into Asteraceae palaeo-polyploidization history and plant inulin production.</title>
        <authorList>
            <person name="Fan W."/>
            <person name="Wang S."/>
            <person name="Wang H."/>
            <person name="Wang A."/>
            <person name="Jiang F."/>
            <person name="Liu H."/>
            <person name="Zhao H."/>
            <person name="Xu D."/>
            <person name="Zhang Y."/>
        </authorList>
    </citation>
    <scope>NUCLEOTIDE SEQUENCE [LARGE SCALE GENOMIC DNA]</scope>
    <source>
        <strain evidence="2">cv. Niubang</strain>
    </source>
</reference>
<evidence type="ECO:0000313" key="2">
    <source>
        <dbReference type="Proteomes" id="UP001055879"/>
    </source>
</evidence>